<evidence type="ECO:0000313" key="3">
    <source>
        <dbReference type="Proteomes" id="UP001271007"/>
    </source>
</evidence>
<dbReference type="EMBL" id="JAWDJX010000005">
    <property type="protein sequence ID" value="KAK3056745.1"/>
    <property type="molecule type" value="Genomic_DNA"/>
</dbReference>
<protein>
    <recommendedName>
        <fullName evidence="1">DUF7779 domain-containing protein</fullName>
    </recommendedName>
</protein>
<comment type="caution">
    <text evidence="2">The sequence shown here is derived from an EMBL/GenBank/DDBJ whole genome shotgun (WGS) entry which is preliminary data.</text>
</comment>
<keyword evidence="3" id="KW-1185">Reference proteome</keyword>
<dbReference type="InterPro" id="IPR011990">
    <property type="entry name" value="TPR-like_helical_dom_sf"/>
</dbReference>
<dbReference type="Pfam" id="PF25000">
    <property type="entry name" value="DUF7779"/>
    <property type="match status" value="1"/>
</dbReference>
<name>A0AAJ0GFV8_9PEZI</name>
<sequence>MLGYPRNARDFGQARDELLQASLIGRDRKGKKLVMHRLIQDTVRARIANDEHYSTVYVSVLQLISGVWPYEADFGFIKDETERWRHCYELYRNVLHLKKLSKDNSRWQPPTTVSQMHIQPPKVVLEAAWLSIARADYAETMDLIRLAEQLCEPLKAQLEALAEQSDIKDEFDELQLNLHFHRGALAHHINEPEMALTELTTYNHMLMEKYAGQQTQKVAIGLNDLAVSYLQNNDAIKAEECLRKSIGILEQLPSVTPNTMSMPLINLGFTLWVQGRIAEAGAVFERALAKREQEYGSNDIRSFTLGKLLLGYGNVKAAENKLDESLELYER</sequence>
<dbReference type="Proteomes" id="UP001271007">
    <property type="component" value="Unassembled WGS sequence"/>
</dbReference>
<evidence type="ECO:0000259" key="1">
    <source>
        <dbReference type="Pfam" id="PF25000"/>
    </source>
</evidence>
<organism evidence="2 3">
    <name type="scientific">Extremus antarcticus</name>
    <dbReference type="NCBI Taxonomy" id="702011"/>
    <lineage>
        <taxon>Eukaryota</taxon>
        <taxon>Fungi</taxon>
        <taxon>Dikarya</taxon>
        <taxon>Ascomycota</taxon>
        <taxon>Pezizomycotina</taxon>
        <taxon>Dothideomycetes</taxon>
        <taxon>Dothideomycetidae</taxon>
        <taxon>Mycosphaerellales</taxon>
        <taxon>Extremaceae</taxon>
        <taxon>Extremus</taxon>
    </lineage>
</organism>
<dbReference type="Pfam" id="PF13424">
    <property type="entry name" value="TPR_12"/>
    <property type="match status" value="1"/>
</dbReference>
<dbReference type="Gene3D" id="1.25.40.10">
    <property type="entry name" value="Tetratricopeptide repeat domain"/>
    <property type="match status" value="1"/>
</dbReference>
<dbReference type="InterPro" id="IPR056681">
    <property type="entry name" value="DUF7779"/>
</dbReference>
<evidence type="ECO:0000313" key="2">
    <source>
        <dbReference type="EMBL" id="KAK3056745.1"/>
    </source>
</evidence>
<proteinExistence type="predicted"/>
<gene>
    <name evidence="2" type="ORF">LTR09_002538</name>
</gene>
<reference evidence="2" key="1">
    <citation type="submission" date="2023-04" db="EMBL/GenBank/DDBJ databases">
        <title>Black Yeasts Isolated from many extreme environments.</title>
        <authorList>
            <person name="Coleine C."/>
            <person name="Stajich J.E."/>
            <person name="Selbmann L."/>
        </authorList>
    </citation>
    <scope>NUCLEOTIDE SEQUENCE</scope>
    <source>
        <strain evidence="2">CCFEE 5312</strain>
    </source>
</reference>
<dbReference type="AlphaFoldDB" id="A0AAJ0GFV8"/>
<feature type="domain" description="DUF7779" evidence="1">
    <location>
        <begin position="3"/>
        <end position="51"/>
    </location>
</feature>
<accession>A0AAJ0GFV8</accession>
<dbReference type="SUPFAM" id="SSF48452">
    <property type="entry name" value="TPR-like"/>
    <property type="match status" value="1"/>
</dbReference>